<dbReference type="GO" id="GO:0007010">
    <property type="term" value="P:cytoskeleton organization"/>
    <property type="evidence" value="ECO:0007669"/>
    <property type="project" value="TreeGrafter"/>
</dbReference>
<sequence>MPLNLNYQNDSNDSSDANVKVRVFDGNTYSGKNLLPYYVTPPRQTGPTEAERKIEELTRQLEEEMEKQEEEGEYFAIENRMKPWKVSQQWVPENHFGQLGALRA</sequence>
<feature type="coiled-coil region" evidence="1">
    <location>
        <begin position="47"/>
        <end position="74"/>
    </location>
</feature>
<dbReference type="InterPro" id="IPR047172">
    <property type="entry name" value="Ajuba-like"/>
</dbReference>
<accession>A0AAN8PBX3</accession>
<protein>
    <submittedName>
        <fullName evidence="2">Uncharacterized protein</fullName>
    </submittedName>
</protein>
<evidence type="ECO:0000313" key="2">
    <source>
        <dbReference type="EMBL" id="KAK6623227.1"/>
    </source>
</evidence>
<reference evidence="2 3" key="1">
    <citation type="submission" date="2023-10" db="EMBL/GenBank/DDBJ databases">
        <title>Genomes of two closely related lineages of the louse Polyplax serrata with different host specificities.</title>
        <authorList>
            <person name="Martinu J."/>
            <person name="Tarabai H."/>
            <person name="Stefka J."/>
            <person name="Hypsa V."/>
        </authorList>
    </citation>
    <scope>NUCLEOTIDE SEQUENCE [LARGE SCALE GENOMIC DNA]</scope>
    <source>
        <strain evidence="2">HR10_N</strain>
    </source>
</reference>
<dbReference type="GO" id="GO:0005667">
    <property type="term" value="C:transcription regulator complex"/>
    <property type="evidence" value="ECO:0007669"/>
    <property type="project" value="TreeGrafter"/>
</dbReference>
<keyword evidence="1" id="KW-0175">Coiled coil</keyword>
<dbReference type="GO" id="GO:0000932">
    <property type="term" value="C:P-body"/>
    <property type="evidence" value="ECO:0007669"/>
    <property type="project" value="TreeGrafter"/>
</dbReference>
<evidence type="ECO:0000256" key="1">
    <source>
        <dbReference type="SAM" id="Coils"/>
    </source>
</evidence>
<dbReference type="Proteomes" id="UP001372834">
    <property type="component" value="Unassembled WGS sequence"/>
</dbReference>
<evidence type="ECO:0000313" key="3">
    <source>
        <dbReference type="Proteomes" id="UP001372834"/>
    </source>
</evidence>
<name>A0AAN8PBX3_POLSC</name>
<dbReference type="GO" id="GO:0035331">
    <property type="term" value="P:negative regulation of hippo signaling"/>
    <property type="evidence" value="ECO:0007669"/>
    <property type="project" value="TreeGrafter"/>
</dbReference>
<dbReference type="PANTHER" id="PTHR24219:SF4">
    <property type="entry name" value="LIM DOMAIN-CONTAINING PROTEIN JUB"/>
    <property type="match status" value="1"/>
</dbReference>
<organism evidence="2 3">
    <name type="scientific">Polyplax serrata</name>
    <name type="common">Common mouse louse</name>
    <dbReference type="NCBI Taxonomy" id="468196"/>
    <lineage>
        <taxon>Eukaryota</taxon>
        <taxon>Metazoa</taxon>
        <taxon>Ecdysozoa</taxon>
        <taxon>Arthropoda</taxon>
        <taxon>Hexapoda</taxon>
        <taxon>Insecta</taxon>
        <taxon>Pterygota</taxon>
        <taxon>Neoptera</taxon>
        <taxon>Paraneoptera</taxon>
        <taxon>Psocodea</taxon>
        <taxon>Troctomorpha</taxon>
        <taxon>Phthiraptera</taxon>
        <taxon>Anoplura</taxon>
        <taxon>Polyplacidae</taxon>
        <taxon>Polyplax</taxon>
    </lineage>
</organism>
<comment type="caution">
    <text evidence="2">The sequence shown here is derived from an EMBL/GenBank/DDBJ whole genome shotgun (WGS) entry which is preliminary data.</text>
</comment>
<dbReference type="GO" id="GO:0001666">
    <property type="term" value="P:response to hypoxia"/>
    <property type="evidence" value="ECO:0007669"/>
    <property type="project" value="TreeGrafter"/>
</dbReference>
<dbReference type="GO" id="GO:0003714">
    <property type="term" value="F:transcription corepressor activity"/>
    <property type="evidence" value="ECO:0007669"/>
    <property type="project" value="TreeGrafter"/>
</dbReference>
<proteinExistence type="predicted"/>
<dbReference type="EMBL" id="JAWJWE010000038">
    <property type="protein sequence ID" value="KAK6623227.1"/>
    <property type="molecule type" value="Genomic_DNA"/>
</dbReference>
<dbReference type="AlphaFoldDB" id="A0AAN8PBX3"/>
<dbReference type="GO" id="GO:0005912">
    <property type="term" value="C:adherens junction"/>
    <property type="evidence" value="ECO:0007669"/>
    <property type="project" value="TreeGrafter"/>
</dbReference>
<dbReference type="PANTHER" id="PTHR24219">
    <property type="entry name" value="LIM DOMAIN-CONTAINING PROTEIN JUB"/>
    <property type="match status" value="1"/>
</dbReference>
<dbReference type="GO" id="GO:0005634">
    <property type="term" value="C:nucleus"/>
    <property type="evidence" value="ECO:0007669"/>
    <property type="project" value="TreeGrafter"/>
</dbReference>
<gene>
    <name evidence="2" type="ORF">RUM43_009079</name>
</gene>